<feature type="active site" evidence="9">
    <location>
        <position position="298"/>
    </location>
</feature>
<dbReference type="NCBIfam" id="TIGR00218">
    <property type="entry name" value="manA"/>
    <property type="match status" value="1"/>
</dbReference>
<dbReference type="Gene3D" id="1.10.441.10">
    <property type="entry name" value="Phosphomannose Isomerase, domain 2"/>
    <property type="match status" value="1"/>
</dbReference>
<evidence type="ECO:0000256" key="5">
    <source>
        <dbReference type="ARBA" id="ARBA00022833"/>
    </source>
</evidence>
<comment type="cofactor">
    <cofactor evidence="10">
        <name>Zn(2+)</name>
        <dbReference type="ChEBI" id="CHEBI:29105"/>
    </cofactor>
    <text evidence="10">Binds 1 zinc ion per subunit.</text>
</comment>
<dbReference type="GO" id="GO:0005975">
    <property type="term" value="P:carbohydrate metabolic process"/>
    <property type="evidence" value="ECO:0007669"/>
    <property type="project" value="InterPro"/>
</dbReference>
<protein>
    <recommendedName>
        <fullName evidence="3">mannose-6-phosphate isomerase</fullName>
        <ecNumber evidence="3">5.3.1.8</ecNumber>
    </recommendedName>
    <alternativeName>
        <fullName evidence="7">Phosphohexomutase</fullName>
    </alternativeName>
    <alternativeName>
        <fullName evidence="8">Phosphomannose isomerase</fullName>
    </alternativeName>
</protein>
<evidence type="ECO:0000256" key="4">
    <source>
        <dbReference type="ARBA" id="ARBA00022723"/>
    </source>
</evidence>
<proteinExistence type="inferred from homology"/>
<dbReference type="GO" id="GO:0008270">
    <property type="term" value="F:zinc ion binding"/>
    <property type="evidence" value="ECO:0007669"/>
    <property type="project" value="InterPro"/>
</dbReference>
<dbReference type="Gene3D" id="2.60.120.10">
    <property type="entry name" value="Jelly Rolls"/>
    <property type="match status" value="2"/>
</dbReference>
<dbReference type="EC" id="5.3.1.8" evidence="3"/>
<comment type="catalytic activity">
    <reaction evidence="1">
        <text>D-mannose 6-phosphate = D-fructose 6-phosphate</text>
        <dbReference type="Rhea" id="RHEA:12356"/>
        <dbReference type="ChEBI" id="CHEBI:58735"/>
        <dbReference type="ChEBI" id="CHEBI:61527"/>
        <dbReference type="EC" id="5.3.1.8"/>
    </reaction>
</comment>
<evidence type="ECO:0000256" key="2">
    <source>
        <dbReference type="ARBA" id="ARBA00010772"/>
    </source>
</evidence>
<comment type="similarity">
    <text evidence="2">Belongs to the mannose-6-phosphate isomerase type 1 family.</text>
</comment>
<dbReference type="GO" id="GO:0004476">
    <property type="term" value="F:mannose-6-phosphate isomerase activity"/>
    <property type="evidence" value="ECO:0007669"/>
    <property type="project" value="UniProtKB-EC"/>
</dbReference>
<dbReference type="Pfam" id="PF21621">
    <property type="entry name" value="MPI_cupin_dom"/>
    <property type="match status" value="1"/>
</dbReference>
<keyword evidence="14" id="KW-1185">Reference proteome</keyword>
<evidence type="ECO:0000313" key="13">
    <source>
        <dbReference type="EMBL" id="SEO71259.1"/>
    </source>
</evidence>
<dbReference type="InterPro" id="IPR014710">
    <property type="entry name" value="RmlC-like_jellyroll"/>
</dbReference>
<evidence type="ECO:0000256" key="8">
    <source>
        <dbReference type="ARBA" id="ARBA00030762"/>
    </source>
</evidence>
<dbReference type="Pfam" id="PF20511">
    <property type="entry name" value="PMI_typeI_cat"/>
    <property type="match status" value="1"/>
</dbReference>
<evidence type="ECO:0000259" key="11">
    <source>
        <dbReference type="Pfam" id="PF20511"/>
    </source>
</evidence>
<feature type="binding site" evidence="10">
    <location>
        <position position="118"/>
    </location>
    <ligand>
        <name>Zn(2+)</name>
        <dbReference type="ChEBI" id="CHEBI:29105"/>
    </ligand>
</feature>
<feature type="binding site" evidence="10">
    <location>
        <position position="153"/>
    </location>
    <ligand>
        <name>Zn(2+)</name>
        <dbReference type="ChEBI" id="CHEBI:29105"/>
    </ligand>
</feature>
<evidence type="ECO:0000256" key="1">
    <source>
        <dbReference type="ARBA" id="ARBA00000757"/>
    </source>
</evidence>
<feature type="domain" description="Mannose-6-phosphate isomerase cupin" evidence="12">
    <location>
        <begin position="335"/>
        <end position="394"/>
    </location>
</feature>
<dbReference type="PIRSF" id="PIRSF001480">
    <property type="entry name" value="Mannose-6-phosphate_isomerase"/>
    <property type="match status" value="1"/>
</dbReference>
<dbReference type="STRING" id="673521.SAMN05660991_01415"/>
<evidence type="ECO:0000256" key="10">
    <source>
        <dbReference type="PIRSR" id="PIRSR001480-2"/>
    </source>
</evidence>
<sequence>MPFAPAVGYTAPVPNSPVTSSTMWQLTSNVRHYPWGSHTVIPELLGRPTPADQPHAELWMGAHPDLPSVLADGRPLDKAILAEPDALLGARVRERFGTRLPFLMKVLAAETPLSLQAHPTIEQAMAGYAAEEAAGVPQDDPTRTFKDPWHKPELLLALTTFEALCGFRPVEESLHCLAKLQLPELKPTIAALARGGLRAAIPQLIALSGKRRTHLVEAVARRAAQFVAAADPEFINTYRWAARLAETYPGDAGVVISLLCNHLKLAPGEAIFLPAGNLHAYLCGAGVEVMASSDNVLRGGLTRKHVDLAALIEVLDFTDGKVPVLHPVLGPGGLRYPVPVEDFDLTRCQLDAQVGSLTTAGPQVLLCTEGEAVLASADGDLVLRRGESAFVPAGQPVSARGPAVLYRTTTNLR</sequence>
<dbReference type="PRINTS" id="PR00714">
    <property type="entry name" value="MAN6PISMRASE"/>
</dbReference>
<dbReference type="GO" id="GO:0009298">
    <property type="term" value="P:GDP-mannose biosynthetic process"/>
    <property type="evidence" value="ECO:0007669"/>
    <property type="project" value="InterPro"/>
</dbReference>
<keyword evidence="5 10" id="KW-0862">Zinc</keyword>
<reference evidence="14" key="1">
    <citation type="submission" date="2016-10" db="EMBL/GenBank/DDBJ databases">
        <authorList>
            <person name="Varghese N."/>
            <person name="Submissions S."/>
        </authorList>
    </citation>
    <scope>NUCLEOTIDE SEQUENCE [LARGE SCALE GENOMIC DNA]</scope>
    <source>
        <strain evidence="14">DSM 45413</strain>
    </source>
</reference>
<dbReference type="InterPro" id="IPR011051">
    <property type="entry name" value="RmlC_Cupin_sf"/>
</dbReference>
<dbReference type="InterPro" id="IPR046457">
    <property type="entry name" value="PMI_typeI_cat"/>
</dbReference>
<evidence type="ECO:0000259" key="12">
    <source>
        <dbReference type="Pfam" id="PF21621"/>
    </source>
</evidence>
<gene>
    <name evidence="13" type="ORF">SAMN05660991_01415</name>
</gene>
<accession>A0A1H8RX78</accession>
<dbReference type="SUPFAM" id="SSF51182">
    <property type="entry name" value="RmlC-like cupins"/>
    <property type="match status" value="1"/>
</dbReference>
<evidence type="ECO:0000256" key="9">
    <source>
        <dbReference type="PIRSR" id="PIRSR001480-1"/>
    </source>
</evidence>
<keyword evidence="4 10" id="KW-0479">Metal-binding</keyword>
<dbReference type="InterPro" id="IPR049071">
    <property type="entry name" value="MPI_cupin_dom"/>
</dbReference>
<feature type="binding site" evidence="10">
    <location>
        <position position="279"/>
    </location>
    <ligand>
        <name>Zn(2+)</name>
        <dbReference type="ChEBI" id="CHEBI:29105"/>
    </ligand>
</feature>
<dbReference type="PANTHER" id="PTHR10309">
    <property type="entry name" value="MANNOSE-6-PHOSPHATE ISOMERASE"/>
    <property type="match status" value="1"/>
</dbReference>
<name>A0A1H8RX78_9ACTN</name>
<organism evidence="13 14">
    <name type="scientific">Trujillonella endophytica</name>
    <dbReference type="NCBI Taxonomy" id="673521"/>
    <lineage>
        <taxon>Bacteria</taxon>
        <taxon>Bacillati</taxon>
        <taxon>Actinomycetota</taxon>
        <taxon>Actinomycetes</taxon>
        <taxon>Geodermatophilales</taxon>
        <taxon>Geodermatophilaceae</taxon>
        <taxon>Trujillonella</taxon>
    </lineage>
</organism>
<dbReference type="PANTHER" id="PTHR10309:SF0">
    <property type="entry name" value="MANNOSE-6-PHOSPHATE ISOMERASE"/>
    <property type="match status" value="1"/>
</dbReference>
<dbReference type="InterPro" id="IPR001250">
    <property type="entry name" value="Man6P_Isoase-1"/>
</dbReference>
<evidence type="ECO:0000256" key="6">
    <source>
        <dbReference type="ARBA" id="ARBA00023235"/>
    </source>
</evidence>
<dbReference type="AlphaFoldDB" id="A0A1H8RX78"/>
<dbReference type="GO" id="GO:0005829">
    <property type="term" value="C:cytosol"/>
    <property type="evidence" value="ECO:0007669"/>
    <property type="project" value="TreeGrafter"/>
</dbReference>
<evidence type="ECO:0000313" key="14">
    <source>
        <dbReference type="Proteomes" id="UP000198960"/>
    </source>
</evidence>
<feature type="binding site" evidence="10">
    <location>
        <position position="116"/>
    </location>
    <ligand>
        <name>Zn(2+)</name>
        <dbReference type="ChEBI" id="CHEBI:29105"/>
    </ligand>
</feature>
<dbReference type="EMBL" id="FOEE01000003">
    <property type="protein sequence ID" value="SEO71259.1"/>
    <property type="molecule type" value="Genomic_DNA"/>
</dbReference>
<keyword evidence="6 13" id="KW-0413">Isomerase</keyword>
<feature type="domain" description="Phosphomannose isomerase type I catalytic" evidence="11">
    <location>
        <begin position="23"/>
        <end position="170"/>
    </location>
</feature>
<evidence type="ECO:0000256" key="7">
    <source>
        <dbReference type="ARBA" id="ARBA00029741"/>
    </source>
</evidence>
<evidence type="ECO:0000256" key="3">
    <source>
        <dbReference type="ARBA" id="ARBA00011956"/>
    </source>
</evidence>
<dbReference type="Proteomes" id="UP000198960">
    <property type="component" value="Unassembled WGS sequence"/>
</dbReference>
<dbReference type="CDD" id="cd07011">
    <property type="entry name" value="cupin_PMI_type_I_N"/>
    <property type="match status" value="1"/>
</dbReference>
<dbReference type="InterPro" id="IPR016305">
    <property type="entry name" value="Mannose-6-P_Isomerase"/>
</dbReference>